<dbReference type="EMBL" id="BAAABY010000034">
    <property type="protein sequence ID" value="GAA0479366.1"/>
    <property type="molecule type" value="Genomic_DNA"/>
</dbReference>
<dbReference type="InterPro" id="IPR006683">
    <property type="entry name" value="Thioestr_dom"/>
</dbReference>
<name>A0ABN1ALA0_9ACTN</name>
<dbReference type="CDD" id="cd00586">
    <property type="entry name" value="4HBT"/>
    <property type="match status" value="1"/>
</dbReference>
<proteinExistence type="predicted"/>
<gene>
    <name evidence="2" type="ORF">GCM10010361_50090</name>
</gene>
<keyword evidence="3" id="KW-1185">Reference proteome</keyword>
<protein>
    <submittedName>
        <fullName evidence="2">Hotdog domain-containing protein</fullName>
    </submittedName>
</protein>
<dbReference type="Pfam" id="PF03061">
    <property type="entry name" value="4HBT"/>
    <property type="match status" value="1"/>
</dbReference>
<feature type="domain" description="Thioesterase" evidence="1">
    <location>
        <begin position="31"/>
        <end position="115"/>
    </location>
</feature>
<dbReference type="Gene3D" id="3.10.129.10">
    <property type="entry name" value="Hotdog Thioesterase"/>
    <property type="match status" value="1"/>
</dbReference>
<evidence type="ECO:0000313" key="2">
    <source>
        <dbReference type="EMBL" id="GAA0479366.1"/>
    </source>
</evidence>
<dbReference type="PANTHER" id="PTHR31793">
    <property type="entry name" value="4-HYDROXYBENZOYL-COA THIOESTERASE FAMILY MEMBER"/>
    <property type="match status" value="1"/>
</dbReference>
<dbReference type="SUPFAM" id="SSF54637">
    <property type="entry name" value="Thioesterase/thiol ester dehydrase-isomerase"/>
    <property type="match status" value="1"/>
</dbReference>
<evidence type="ECO:0000259" key="1">
    <source>
        <dbReference type="Pfam" id="PF03061"/>
    </source>
</evidence>
<accession>A0ABN1ALA0</accession>
<sequence length="158" mass="17500">MSAPAPYTAETLPYGELVPVTVHFDDLDALGMLHNSRYPLLVERAWGAYWHSYGFGFTGDWATAGDMANVIKEMRVSYEAPITRPGTFAAHLWVEKLGRTSLTYGFRICSADGATTYAQGHRILVRVDAQTLRPTPWTDEARAIARKLARPEALPDAS</sequence>
<dbReference type="InterPro" id="IPR029069">
    <property type="entry name" value="HotDog_dom_sf"/>
</dbReference>
<evidence type="ECO:0000313" key="3">
    <source>
        <dbReference type="Proteomes" id="UP001500909"/>
    </source>
</evidence>
<comment type="caution">
    <text evidence="2">The sequence shown here is derived from an EMBL/GenBank/DDBJ whole genome shotgun (WGS) entry which is preliminary data.</text>
</comment>
<reference evidence="2 3" key="1">
    <citation type="journal article" date="2019" name="Int. J. Syst. Evol. Microbiol.">
        <title>The Global Catalogue of Microorganisms (GCM) 10K type strain sequencing project: providing services to taxonomists for standard genome sequencing and annotation.</title>
        <authorList>
            <consortium name="The Broad Institute Genomics Platform"/>
            <consortium name="The Broad Institute Genome Sequencing Center for Infectious Disease"/>
            <person name="Wu L."/>
            <person name="Ma J."/>
        </authorList>
    </citation>
    <scope>NUCLEOTIDE SEQUENCE [LARGE SCALE GENOMIC DNA]</scope>
    <source>
        <strain evidence="2 3">JCM 4805</strain>
    </source>
</reference>
<dbReference type="RefSeq" id="WP_052868090.1">
    <property type="nucleotide sequence ID" value="NZ_BAAABY010000034.1"/>
</dbReference>
<dbReference type="Proteomes" id="UP001500909">
    <property type="component" value="Unassembled WGS sequence"/>
</dbReference>
<dbReference type="InterPro" id="IPR050563">
    <property type="entry name" value="4-hydroxybenzoyl-CoA_TE"/>
</dbReference>
<dbReference type="PANTHER" id="PTHR31793:SF24">
    <property type="entry name" value="LONG-CHAIN ACYL-COA THIOESTERASE FADM"/>
    <property type="match status" value="1"/>
</dbReference>
<organism evidence="2 3">
    <name type="scientific">Streptomyces olivaceiscleroticus</name>
    <dbReference type="NCBI Taxonomy" id="68245"/>
    <lineage>
        <taxon>Bacteria</taxon>
        <taxon>Bacillati</taxon>
        <taxon>Actinomycetota</taxon>
        <taxon>Actinomycetes</taxon>
        <taxon>Kitasatosporales</taxon>
        <taxon>Streptomycetaceae</taxon>
        <taxon>Streptomyces</taxon>
    </lineage>
</organism>